<gene>
    <name evidence="4" type="ORF">PHJA_002621800</name>
</gene>
<feature type="region of interest" description="Disordered" evidence="3">
    <location>
        <begin position="1"/>
        <end position="40"/>
    </location>
</feature>
<evidence type="ECO:0000256" key="2">
    <source>
        <dbReference type="ARBA" id="ARBA00023306"/>
    </source>
</evidence>
<evidence type="ECO:0000313" key="4">
    <source>
        <dbReference type="EMBL" id="GFQ04778.1"/>
    </source>
</evidence>
<proteinExistence type="predicted"/>
<dbReference type="GO" id="GO:0032875">
    <property type="term" value="P:regulation of DNA endoreduplication"/>
    <property type="evidence" value="ECO:0007669"/>
    <property type="project" value="InterPro"/>
</dbReference>
<dbReference type="GO" id="GO:0005634">
    <property type="term" value="C:nucleus"/>
    <property type="evidence" value="ECO:0007669"/>
    <property type="project" value="TreeGrafter"/>
</dbReference>
<keyword evidence="2" id="KW-0131">Cell cycle</keyword>
<organism evidence="4 5">
    <name type="scientific">Phtheirospermum japonicum</name>
    <dbReference type="NCBI Taxonomy" id="374723"/>
    <lineage>
        <taxon>Eukaryota</taxon>
        <taxon>Viridiplantae</taxon>
        <taxon>Streptophyta</taxon>
        <taxon>Embryophyta</taxon>
        <taxon>Tracheophyta</taxon>
        <taxon>Spermatophyta</taxon>
        <taxon>Magnoliopsida</taxon>
        <taxon>eudicotyledons</taxon>
        <taxon>Gunneridae</taxon>
        <taxon>Pentapetalae</taxon>
        <taxon>asterids</taxon>
        <taxon>lamiids</taxon>
        <taxon>Lamiales</taxon>
        <taxon>Orobanchaceae</taxon>
        <taxon>Orobanchaceae incertae sedis</taxon>
        <taxon>Phtheirospermum</taxon>
    </lineage>
</organism>
<reference evidence="4" key="1">
    <citation type="submission" date="2020-07" db="EMBL/GenBank/DDBJ databases">
        <title>Ethylene signaling mediates host invasion by parasitic plants.</title>
        <authorList>
            <person name="Yoshida S."/>
        </authorList>
    </citation>
    <scope>NUCLEOTIDE SEQUENCE</scope>
    <source>
        <strain evidence="4">Okayama</strain>
    </source>
</reference>
<dbReference type="Proteomes" id="UP000653305">
    <property type="component" value="Unassembled WGS sequence"/>
</dbReference>
<keyword evidence="5" id="KW-1185">Reference proteome</keyword>
<keyword evidence="1" id="KW-0649">Protein kinase inhibitor</keyword>
<sequence length="64" mass="7046">MEADQGCATPRSRIPAALVCPPPPKKQVMQTKRDPPTGGYSYFQSPEIDAFFRSVAQHGRVAWA</sequence>
<dbReference type="AlphaFoldDB" id="A0A830CW29"/>
<evidence type="ECO:0000313" key="5">
    <source>
        <dbReference type="Proteomes" id="UP000653305"/>
    </source>
</evidence>
<dbReference type="GO" id="GO:0004860">
    <property type="term" value="F:protein kinase inhibitor activity"/>
    <property type="evidence" value="ECO:0007669"/>
    <property type="project" value="UniProtKB-KW"/>
</dbReference>
<name>A0A830CW29_9LAMI</name>
<dbReference type="InterPro" id="IPR040389">
    <property type="entry name" value="SMR"/>
</dbReference>
<dbReference type="OrthoDB" id="650965at2759"/>
<evidence type="ECO:0000256" key="3">
    <source>
        <dbReference type="SAM" id="MobiDB-lite"/>
    </source>
</evidence>
<accession>A0A830CW29</accession>
<protein>
    <submittedName>
        <fullName evidence="4">Uncharacterized protein</fullName>
    </submittedName>
</protein>
<evidence type="ECO:0000256" key="1">
    <source>
        <dbReference type="ARBA" id="ARBA00023013"/>
    </source>
</evidence>
<dbReference type="EMBL" id="BMAC01000975">
    <property type="protein sequence ID" value="GFQ04778.1"/>
    <property type="molecule type" value="Genomic_DNA"/>
</dbReference>
<dbReference type="PANTHER" id="PTHR33142">
    <property type="entry name" value="CYCLIN-DEPENDENT PROTEIN KINASE INHIBITOR SMR13"/>
    <property type="match status" value="1"/>
</dbReference>
<dbReference type="PANTHER" id="PTHR33142:SF15">
    <property type="entry name" value="CYCLIN-DEPENDENT PROTEIN KINASE INHIBITOR SMR4"/>
    <property type="match status" value="1"/>
</dbReference>
<comment type="caution">
    <text evidence="4">The sequence shown here is derived from an EMBL/GenBank/DDBJ whole genome shotgun (WGS) entry which is preliminary data.</text>
</comment>